<dbReference type="SUPFAM" id="SSF52025">
    <property type="entry name" value="PA domain"/>
    <property type="match status" value="1"/>
</dbReference>
<keyword evidence="5" id="KW-0812">Transmembrane</keyword>
<keyword evidence="9" id="KW-1133">Transmembrane helix</keyword>
<reference evidence="14" key="1">
    <citation type="submission" date="2018-05" db="EMBL/GenBank/DDBJ databases">
        <title>Draft genome of Mucuna pruriens seed.</title>
        <authorList>
            <person name="Nnadi N.E."/>
            <person name="Vos R."/>
            <person name="Hasami M.H."/>
            <person name="Devisetty U.K."/>
            <person name="Aguiy J.C."/>
        </authorList>
    </citation>
    <scope>NUCLEOTIDE SEQUENCE [LARGE SCALE GENOMIC DNA]</scope>
    <source>
        <strain evidence="14">JCA_2017</strain>
    </source>
</reference>
<evidence type="ECO:0000256" key="1">
    <source>
        <dbReference type="ARBA" id="ARBA00003012"/>
    </source>
</evidence>
<dbReference type="FunFam" id="3.50.30.30:FF:000007">
    <property type="entry name" value="Signal peptide peptidase-like 3"/>
    <property type="match status" value="1"/>
</dbReference>
<dbReference type="OrthoDB" id="780650at2759"/>
<dbReference type="GO" id="GO:0098553">
    <property type="term" value="C:lumenal side of endoplasmic reticulum membrane"/>
    <property type="evidence" value="ECO:0007669"/>
    <property type="project" value="TreeGrafter"/>
</dbReference>
<organism evidence="14 15">
    <name type="scientific">Mucuna pruriens</name>
    <name type="common">Velvet bean</name>
    <name type="synonym">Dolichos pruriens</name>
    <dbReference type="NCBI Taxonomy" id="157652"/>
    <lineage>
        <taxon>Eukaryota</taxon>
        <taxon>Viridiplantae</taxon>
        <taxon>Streptophyta</taxon>
        <taxon>Embryophyta</taxon>
        <taxon>Tracheophyta</taxon>
        <taxon>Spermatophyta</taxon>
        <taxon>Magnoliopsida</taxon>
        <taxon>eudicotyledons</taxon>
        <taxon>Gunneridae</taxon>
        <taxon>Pentapetalae</taxon>
        <taxon>rosids</taxon>
        <taxon>fabids</taxon>
        <taxon>Fabales</taxon>
        <taxon>Fabaceae</taxon>
        <taxon>Papilionoideae</taxon>
        <taxon>50 kb inversion clade</taxon>
        <taxon>NPAAA clade</taxon>
        <taxon>indigoferoid/millettioid clade</taxon>
        <taxon>Phaseoleae</taxon>
        <taxon>Mucuna</taxon>
    </lineage>
</organism>
<gene>
    <name evidence="14" type="primary">SPPL3</name>
    <name evidence="14" type="ORF">CR513_35182</name>
</gene>
<dbReference type="GO" id="GO:0033619">
    <property type="term" value="P:membrane protein proteolysis"/>
    <property type="evidence" value="ECO:0007669"/>
    <property type="project" value="TreeGrafter"/>
</dbReference>
<name>A0A371FZX6_MUCPR</name>
<keyword evidence="8" id="KW-0378">Hydrolase</keyword>
<accession>A0A371FZX6</accession>
<evidence type="ECO:0000256" key="5">
    <source>
        <dbReference type="ARBA" id="ARBA00022692"/>
    </source>
</evidence>
<keyword evidence="11" id="KW-0325">Glycoprotein</keyword>
<keyword evidence="4" id="KW-0645">Protease</keyword>
<comment type="caution">
    <text evidence="14">The sequence shown here is derived from an EMBL/GenBank/DDBJ whole genome shotgun (WGS) entry which is preliminary data.</text>
</comment>
<comment type="subcellular location">
    <subcellularLocation>
        <location evidence="2">Endosome membrane</location>
        <topology evidence="2">Multi-pass membrane protein</topology>
    </subcellularLocation>
</comment>
<dbReference type="GO" id="GO:0010008">
    <property type="term" value="C:endosome membrane"/>
    <property type="evidence" value="ECO:0007669"/>
    <property type="project" value="UniProtKB-SubCell"/>
</dbReference>
<dbReference type="InterPro" id="IPR046450">
    <property type="entry name" value="PA_dom_sf"/>
</dbReference>
<dbReference type="Pfam" id="PF02225">
    <property type="entry name" value="PA"/>
    <property type="match status" value="1"/>
</dbReference>
<evidence type="ECO:0000256" key="8">
    <source>
        <dbReference type="ARBA" id="ARBA00022801"/>
    </source>
</evidence>
<dbReference type="GO" id="GO:0030660">
    <property type="term" value="C:Golgi-associated vesicle membrane"/>
    <property type="evidence" value="ECO:0007669"/>
    <property type="project" value="TreeGrafter"/>
</dbReference>
<proteinExistence type="inferred from homology"/>
<evidence type="ECO:0000256" key="2">
    <source>
        <dbReference type="ARBA" id="ARBA00004337"/>
    </source>
</evidence>
<evidence type="ECO:0000256" key="9">
    <source>
        <dbReference type="ARBA" id="ARBA00022989"/>
    </source>
</evidence>
<dbReference type="Gene3D" id="3.50.30.30">
    <property type="match status" value="1"/>
</dbReference>
<dbReference type="Proteomes" id="UP000257109">
    <property type="component" value="Unassembled WGS sequence"/>
</dbReference>
<feature type="non-terminal residue" evidence="14">
    <location>
        <position position="1"/>
    </location>
</feature>
<evidence type="ECO:0000313" key="14">
    <source>
        <dbReference type="EMBL" id="RDX83857.1"/>
    </source>
</evidence>
<feature type="signal peptide" evidence="12">
    <location>
        <begin position="1"/>
        <end position="20"/>
    </location>
</feature>
<dbReference type="GO" id="GO:0042500">
    <property type="term" value="F:aspartic endopeptidase activity, intramembrane cleaving"/>
    <property type="evidence" value="ECO:0007669"/>
    <property type="project" value="InterPro"/>
</dbReference>
<keyword evidence="6 12" id="KW-0732">Signal</keyword>
<dbReference type="PANTHER" id="PTHR12174">
    <property type="entry name" value="SIGNAL PEPTIDE PEPTIDASE"/>
    <property type="match status" value="1"/>
</dbReference>
<dbReference type="PANTHER" id="PTHR12174:SF74">
    <property type="entry name" value="SIGNAL PEPTIDE PEPTIDASE-LIKE PROTEIN"/>
    <property type="match status" value="1"/>
</dbReference>
<evidence type="ECO:0000256" key="12">
    <source>
        <dbReference type="SAM" id="SignalP"/>
    </source>
</evidence>
<dbReference type="GO" id="GO:0005765">
    <property type="term" value="C:lysosomal membrane"/>
    <property type="evidence" value="ECO:0007669"/>
    <property type="project" value="TreeGrafter"/>
</dbReference>
<evidence type="ECO:0000256" key="4">
    <source>
        <dbReference type="ARBA" id="ARBA00022670"/>
    </source>
</evidence>
<dbReference type="InterPro" id="IPR003137">
    <property type="entry name" value="PA_domain"/>
</dbReference>
<dbReference type="AlphaFoldDB" id="A0A371FZX6"/>
<dbReference type="EMBL" id="QJKJ01007227">
    <property type="protein sequence ID" value="RDX83857.1"/>
    <property type="molecule type" value="Genomic_DNA"/>
</dbReference>
<dbReference type="GO" id="GO:0098554">
    <property type="term" value="C:cytoplasmic side of endoplasmic reticulum membrane"/>
    <property type="evidence" value="ECO:0007669"/>
    <property type="project" value="TreeGrafter"/>
</dbReference>
<dbReference type="InterPro" id="IPR007369">
    <property type="entry name" value="Peptidase_A22B_SPP"/>
</dbReference>
<evidence type="ECO:0000256" key="6">
    <source>
        <dbReference type="ARBA" id="ARBA00022729"/>
    </source>
</evidence>
<keyword evidence="10" id="KW-0472">Membrane</keyword>
<keyword evidence="15" id="KW-1185">Reference proteome</keyword>
<protein>
    <submittedName>
        <fullName evidence="14">Signal peptide peptidase-like 3</fullName>
    </submittedName>
</protein>
<comment type="similarity">
    <text evidence="3">Belongs to the peptidase A22B family.</text>
</comment>
<sequence length="239" mass="26143">MASPSLAVAVVLLLFAFAAAEETDKIDPSCDHDPQLVKVMTWVDGKEDEVYGGMSAKFGSYLPPTTDQTVKYPAVFSRPMDCCVPSINKLYGSVALCKRGTCDFTIKASVVQLAGASGALMINGDEEVFAIRCPNDTRMDLSIPIVEIPKSTGDALEKILTSNRNGIFQTWIKPDGSKLMALCETLSGFLLPHVRVKYTLIPQNSNRNIRPLTPAMMYGQKSRKFIPMTFIASTMLFST</sequence>
<evidence type="ECO:0000259" key="13">
    <source>
        <dbReference type="Pfam" id="PF02225"/>
    </source>
</evidence>
<evidence type="ECO:0000313" key="15">
    <source>
        <dbReference type="Proteomes" id="UP000257109"/>
    </source>
</evidence>
<feature type="domain" description="PA" evidence="13">
    <location>
        <begin position="89"/>
        <end position="156"/>
    </location>
</feature>
<evidence type="ECO:0000256" key="10">
    <source>
        <dbReference type="ARBA" id="ARBA00023136"/>
    </source>
</evidence>
<evidence type="ECO:0000256" key="7">
    <source>
        <dbReference type="ARBA" id="ARBA00022753"/>
    </source>
</evidence>
<feature type="chain" id="PRO_5016713825" evidence="12">
    <location>
        <begin position="21"/>
        <end position="239"/>
    </location>
</feature>
<evidence type="ECO:0000256" key="3">
    <source>
        <dbReference type="ARBA" id="ARBA00006859"/>
    </source>
</evidence>
<comment type="function">
    <text evidence="1">Intramembrane-cleaving aspartic protease (I-CLiP) that cleaves type II membrane signal peptides in the hydrophobic plane of the membrane.</text>
</comment>
<evidence type="ECO:0000256" key="11">
    <source>
        <dbReference type="ARBA" id="ARBA00023180"/>
    </source>
</evidence>
<keyword evidence="7" id="KW-0967">Endosome</keyword>